<gene>
    <name evidence="2" type="ORF">KSB_43060</name>
</gene>
<protein>
    <recommendedName>
        <fullName evidence="1">Integrase catalytic domain-containing protein</fullName>
    </recommendedName>
</protein>
<dbReference type="Proteomes" id="UP000654345">
    <property type="component" value="Unassembled WGS sequence"/>
</dbReference>
<comment type="caution">
    <text evidence="2">The sequence shown here is derived from an EMBL/GenBank/DDBJ whole genome shotgun (WGS) entry which is preliminary data.</text>
</comment>
<evidence type="ECO:0000313" key="3">
    <source>
        <dbReference type="Proteomes" id="UP000654345"/>
    </source>
</evidence>
<feature type="domain" description="Integrase catalytic" evidence="1">
    <location>
        <begin position="28"/>
        <end position="244"/>
    </location>
</feature>
<name>A0ABQ3UT16_9CHLR</name>
<dbReference type="RefSeq" id="WP_201372465.1">
    <property type="nucleotide sequence ID" value="NZ_BNJG01000002.1"/>
</dbReference>
<keyword evidence="3" id="KW-1185">Reference proteome</keyword>
<dbReference type="InterPro" id="IPR001584">
    <property type="entry name" value="Integrase_cat-core"/>
</dbReference>
<dbReference type="InterPro" id="IPR012337">
    <property type="entry name" value="RNaseH-like_sf"/>
</dbReference>
<evidence type="ECO:0000259" key="1">
    <source>
        <dbReference type="PROSITE" id="PS50994"/>
    </source>
</evidence>
<accession>A0ABQ3UT16</accession>
<proteinExistence type="predicted"/>
<dbReference type="Gene3D" id="3.30.420.10">
    <property type="entry name" value="Ribonuclease H-like superfamily/Ribonuclease H"/>
    <property type="match status" value="1"/>
</dbReference>
<dbReference type="EMBL" id="BNJG01000002">
    <property type="protein sequence ID" value="GHO55831.1"/>
    <property type="molecule type" value="Genomic_DNA"/>
</dbReference>
<reference evidence="2 3" key="1">
    <citation type="journal article" date="2021" name="Int. J. Syst. Evol. Microbiol.">
        <title>Reticulibacter mediterranei gen. nov., sp. nov., within the new family Reticulibacteraceae fam. nov., and Ktedonospora formicarum gen. nov., sp. nov., Ktedonobacter robiniae sp. nov., Dictyobacter formicarum sp. nov. and Dictyobacter arantiisoli sp. nov., belonging to the class Ktedonobacteria.</title>
        <authorList>
            <person name="Yabe S."/>
            <person name="Zheng Y."/>
            <person name="Wang C.M."/>
            <person name="Sakai Y."/>
            <person name="Abe K."/>
            <person name="Yokota A."/>
            <person name="Donadio S."/>
            <person name="Cavaletti L."/>
            <person name="Monciardini P."/>
        </authorList>
    </citation>
    <scope>NUCLEOTIDE SEQUENCE [LARGE SCALE GENOMIC DNA]</scope>
    <source>
        <strain evidence="2 3">SOSP1-30</strain>
    </source>
</reference>
<organism evidence="2 3">
    <name type="scientific">Ktedonobacter robiniae</name>
    <dbReference type="NCBI Taxonomy" id="2778365"/>
    <lineage>
        <taxon>Bacteria</taxon>
        <taxon>Bacillati</taxon>
        <taxon>Chloroflexota</taxon>
        <taxon>Ktedonobacteria</taxon>
        <taxon>Ktedonobacterales</taxon>
        <taxon>Ktedonobacteraceae</taxon>
        <taxon>Ktedonobacter</taxon>
    </lineage>
</organism>
<dbReference type="SUPFAM" id="SSF53098">
    <property type="entry name" value="Ribonuclease H-like"/>
    <property type="match status" value="1"/>
</dbReference>
<sequence>MDLDLVAVREGAKSVARPRESAESFVLSIPAPALLTQVDEHTMDLYVVTPSGETVASRVHAAVLICVKTAAILGAILALGPLKEEDYMRLVKVSMKRKDHLVAINGCERSWHCFGKPAIIFHDRGKIFTSERARQVLVDRLGIITEQAPPYAPSAKGTVESLFRWMTERFEKRLPNTSYGVHDAETAAQAGGMTLEELERCFYQAIVDDYQRDFDTLRQQRRYVLWEQAVAASGVPQYLGSPDDLKLLLMKAVNRKTPHHGYRVQNGNRLSFQGRWYVCPGLLSRLRGRERRPGLRQEGRRSALHLCRRRICWRSVLSATNGEPRQRMGSQSHT</sequence>
<dbReference type="InterPro" id="IPR036397">
    <property type="entry name" value="RNaseH_sf"/>
</dbReference>
<dbReference type="PROSITE" id="PS50994">
    <property type="entry name" value="INTEGRASE"/>
    <property type="match status" value="1"/>
</dbReference>
<evidence type="ECO:0000313" key="2">
    <source>
        <dbReference type="EMBL" id="GHO55831.1"/>
    </source>
</evidence>